<comment type="caution">
    <text evidence="8">The sequence shown here is derived from an EMBL/GenBank/DDBJ whole genome shotgun (WGS) entry which is preliminary data.</text>
</comment>
<evidence type="ECO:0000259" key="7">
    <source>
        <dbReference type="Pfam" id="PF00296"/>
    </source>
</evidence>
<protein>
    <submittedName>
        <fullName evidence="8">FMN-dependent oxidoreductase (Nitrilotriacetate monooxygenase family)</fullName>
    </submittedName>
</protein>
<evidence type="ECO:0000256" key="4">
    <source>
        <dbReference type="ARBA" id="ARBA00023033"/>
    </source>
</evidence>
<evidence type="ECO:0000313" key="8">
    <source>
        <dbReference type="EMBL" id="MBP2257786.1"/>
    </source>
</evidence>
<name>A0ABS4S8H2_9BACI</name>
<dbReference type="RefSeq" id="WP_029265887.1">
    <property type="nucleotide sequence ID" value="NZ_JAGIKX010000014.1"/>
</dbReference>
<sequence length="450" mass="50484">MVCLHIALYAPGLWKHPEDQSHRYKDSAYWIELANILEKGRFDAVFLADVLGTYDVYQGSRNAAVRQGAQSPVNDPLLVVPLMSTVTEHLGFGVTASVTHEHPYTFARRMSTLDHITDGRVGWNVVTSYLKSAAVNIGLDDQVKHDERYDIADEYLKVCYKLWEGSWEDDAVKHDKENGIYTDPTKVHDIQHEGKYFKVPGAHLCEPSPQRTPVLFQAGASTRGRAFAAENGELVFIGSPTKQIAKNTVKKLRHDAEQIGRDPEEIKVLSMFVPIVGRTEKEAWAKYEDYKQYISYEGACALLGGWTGIDFSKYDPDEKLRYVKNDALQSAVENFTKIDPEKEWTVREIIQSVGIGGMGAFAVGTPEQIANTMEEWLEEADVDGFNIAYVVSPGTFIDFVDLVVPILRERGLVPEKYEGNTLRDNLFGNGDHLPDHHRGKRYSLGSAVGK</sequence>
<keyword evidence="1" id="KW-0285">Flavoprotein</keyword>
<comment type="similarity">
    <text evidence="5">Belongs to the NtaA/SnaA/DszA monooxygenase family.</text>
</comment>
<dbReference type="InterPro" id="IPR036661">
    <property type="entry name" value="Luciferase-like_sf"/>
</dbReference>
<evidence type="ECO:0000313" key="9">
    <source>
        <dbReference type="Proteomes" id="UP001519294"/>
    </source>
</evidence>
<organism evidence="8 9">
    <name type="scientific">Virgibacillus alimentarius</name>
    <dbReference type="NCBI Taxonomy" id="698769"/>
    <lineage>
        <taxon>Bacteria</taxon>
        <taxon>Bacillati</taxon>
        <taxon>Bacillota</taxon>
        <taxon>Bacilli</taxon>
        <taxon>Bacillales</taxon>
        <taxon>Bacillaceae</taxon>
        <taxon>Virgibacillus</taxon>
    </lineage>
</organism>
<reference evidence="8 9" key="1">
    <citation type="submission" date="2021-03" db="EMBL/GenBank/DDBJ databases">
        <title>Genomic Encyclopedia of Type Strains, Phase IV (KMG-IV): sequencing the most valuable type-strain genomes for metagenomic binning, comparative biology and taxonomic classification.</title>
        <authorList>
            <person name="Goeker M."/>
        </authorList>
    </citation>
    <scope>NUCLEOTIDE SEQUENCE [LARGE SCALE GENOMIC DNA]</scope>
    <source>
        <strain evidence="8 9">DSM 25790</strain>
    </source>
</reference>
<dbReference type="EMBL" id="JAGIKX010000014">
    <property type="protein sequence ID" value="MBP2257786.1"/>
    <property type="molecule type" value="Genomic_DNA"/>
</dbReference>
<dbReference type="SUPFAM" id="SSF51679">
    <property type="entry name" value="Bacterial luciferase-like"/>
    <property type="match status" value="1"/>
</dbReference>
<dbReference type="InterPro" id="IPR011251">
    <property type="entry name" value="Luciferase-like_dom"/>
</dbReference>
<dbReference type="InterPro" id="IPR051260">
    <property type="entry name" value="Diverse_substr_monoxygenases"/>
</dbReference>
<dbReference type="PIRSF" id="PIRSF000337">
    <property type="entry name" value="NTA_MOA"/>
    <property type="match status" value="1"/>
</dbReference>
<gene>
    <name evidence="8" type="ORF">J2Z81_001740</name>
</gene>
<dbReference type="PANTHER" id="PTHR30011">
    <property type="entry name" value="ALKANESULFONATE MONOOXYGENASE-RELATED"/>
    <property type="match status" value="1"/>
</dbReference>
<proteinExistence type="inferred from homology"/>
<dbReference type="Pfam" id="PF00296">
    <property type="entry name" value="Bac_luciferase"/>
    <property type="match status" value="1"/>
</dbReference>
<feature type="domain" description="Luciferase-like" evidence="7">
    <location>
        <begin position="22"/>
        <end position="382"/>
    </location>
</feature>
<evidence type="ECO:0000256" key="5">
    <source>
        <dbReference type="ARBA" id="ARBA00033748"/>
    </source>
</evidence>
<dbReference type="Proteomes" id="UP001519294">
    <property type="component" value="Unassembled WGS sequence"/>
</dbReference>
<feature type="region of interest" description="Disordered" evidence="6">
    <location>
        <begin position="428"/>
        <end position="450"/>
    </location>
</feature>
<dbReference type="CDD" id="cd01095">
    <property type="entry name" value="Nitrilotriacetate_monoxgenase"/>
    <property type="match status" value="1"/>
</dbReference>
<dbReference type="NCBIfam" id="TIGR03860">
    <property type="entry name" value="FMN_nitrolo"/>
    <property type="match status" value="1"/>
</dbReference>
<evidence type="ECO:0000256" key="1">
    <source>
        <dbReference type="ARBA" id="ARBA00022630"/>
    </source>
</evidence>
<dbReference type="Gene3D" id="3.20.20.30">
    <property type="entry name" value="Luciferase-like domain"/>
    <property type="match status" value="1"/>
</dbReference>
<dbReference type="PANTHER" id="PTHR30011:SF16">
    <property type="entry name" value="C2H2 FINGER DOMAIN TRANSCRIPTION FACTOR (EUROFUNG)-RELATED"/>
    <property type="match status" value="1"/>
</dbReference>
<evidence type="ECO:0000256" key="2">
    <source>
        <dbReference type="ARBA" id="ARBA00022643"/>
    </source>
</evidence>
<evidence type="ECO:0000256" key="3">
    <source>
        <dbReference type="ARBA" id="ARBA00023002"/>
    </source>
</evidence>
<keyword evidence="2" id="KW-0288">FMN</keyword>
<keyword evidence="3" id="KW-0560">Oxidoreductase</keyword>
<evidence type="ECO:0000256" key="6">
    <source>
        <dbReference type="SAM" id="MobiDB-lite"/>
    </source>
</evidence>
<accession>A0ABS4S8H2</accession>
<keyword evidence="9" id="KW-1185">Reference proteome</keyword>
<dbReference type="InterPro" id="IPR016215">
    <property type="entry name" value="NTA_MOA"/>
</dbReference>
<dbReference type="GO" id="GO:0004497">
    <property type="term" value="F:monooxygenase activity"/>
    <property type="evidence" value="ECO:0007669"/>
    <property type="project" value="UniProtKB-KW"/>
</dbReference>
<keyword evidence="4 8" id="KW-0503">Monooxygenase</keyword>